<dbReference type="SUPFAM" id="SSF53901">
    <property type="entry name" value="Thiolase-like"/>
    <property type="match status" value="1"/>
</dbReference>
<dbReference type="InterPro" id="IPR041068">
    <property type="entry name" value="HTH_51"/>
</dbReference>
<comment type="caution">
    <text evidence="13">The sequence shown here is derived from an EMBL/GenBank/DDBJ whole genome shotgun (WGS) entry which is preliminary data.</text>
</comment>
<keyword evidence="14" id="KW-1185">Reference proteome</keyword>
<dbReference type="InterPro" id="IPR014031">
    <property type="entry name" value="Ketoacyl_synth_C"/>
</dbReference>
<organism evidence="13 14">
    <name type="scientific">Aspergillus mulundensis</name>
    <dbReference type="NCBI Taxonomy" id="1810919"/>
    <lineage>
        <taxon>Eukaryota</taxon>
        <taxon>Fungi</taxon>
        <taxon>Dikarya</taxon>
        <taxon>Ascomycota</taxon>
        <taxon>Pezizomycotina</taxon>
        <taxon>Eurotiomycetes</taxon>
        <taxon>Eurotiomycetidae</taxon>
        <taxon>Eurotiales</taxon>
        <taxon>Aspergillaceae</taxon>
        <taxon>Aspergillus</taxon>
        <taxon>Aspergillus subgen. Nidulantes</taxon>
    </lineage>
</organism>
<dbReference type="PROSITE" id="PS00606">
    <property type="entry name" value="KS3_1"/>
    <property type="match status" value="1"/>
</dbReference>
<dbReference type="InterPro" id="IPR020841">
    <property type="entry name" value="PKS_Beta-ketoAc_synthase_dom"/>
</dbReference>
<dbReference type="GO" id="GO:0004315">
    <property type="term" value="F:3-oxoacyl-[acyl-carrier-protein] synthase activity"/>
    <property type="evidence" value="ECO:0007669"/>
    <property type="project" value="InterPro"/>
</dbReference>
<keyword evidence="6" id="KW-0511">Multifunctional enzyme</keyword>
<evidence type="ECO:0000313" key="13">
    <source>
        <dbReference type="EMBL" id="RDW76683.1"/>
    </source>
</evidence>
<dbReference type="SUPFAM" id="SSF52151">
    <property type="entry name" value="FabD/lysophospholipase-like"/>
    <property type="match status" value="1"/>
</dbReference>
<dbReference type="STRING" id="1810919.A0A3D8RRI4"/>
<dbReference type="Pfam" id="PF00550">
    <property type="entry name" value="PP-binding"/>
    <property type="match status" value="1"/>
</dbReference>
<dbReference type="InterPro" id="IPR049900">
    <property type="entry name" value="PKS_mFAS_DH"/>
</dbReference>
<dbReference type="GeneID" id="38117045"/>
<dbReference type="InterPro" id="IPR016036">
    <property type="entry name" value="Malonyl_transacylase_ACP-bd"/>
</dbReference>
<dbReference type="InterPro" id="IPR050444">
    <property type="entry name" value="Polyketide_Synthase"/>
</dbReference>
<dbReference type="PANTHER" id="PTHR45681">
    <property type="entry name" value="POLYKETIDE SYNTHASE 44-RELATED"/>
    <property type="match status" value="1"/>
</dbReference>
<dbReference type="InterPro" id="IPR001227">
    <property type="entry name" value="Ac_transferase_dom_sf"/>
</dbReference>
<dbReference type="Proteomes" id="UP000256690">
    <property type="component" value="Unassembled WGS sequence"/>
</dbReference>
<dbReference type="SMART" id="SM00823">
    <property type="entry name" value="PKS_PP"/>
    <property type="match status" value="1"/>
</dbReference>
<dbReference type="InterPro" id="IPR013120">
    <property type="entry name" value="FAR_NAD-bd"/>
</dbReference>
<protein>
    <submittedName>
        <fullName evidence="13">Iterative polyketide synthase afoE</fullName>
    </submittedName>
</protein>
<sequence>MTRSSTPGHDASASTIFLFGPHVGTFTKASMDKLVEPLSTSPQRDWILSTIADLPTYWDALAAKMPDVARDIDGPGCLSALDSWLRHGIEQAGLSVPDDENLPSILVGPLVVLIQLTQYWRHLEMIRDDATVTPADLQAELVQQAKNGGKQTVILGFCAGLLAALSVASASTQASFEEYGAVAVRLAMLIGALIDAQEVWDKASGKGSSASYAVAWRGQKQEDDMNRITSELASDAYVAVRYDQTRATVTASETIAPLLMKRLKAAGITVAEVGIKGQIHSPNADRRGHTDALVELCASMAGLQYADVKGLALTTYDNTGTGRAVSGEGSMTEMVVRSILVQQCQWFDTFSAVADAHEDPYVVTFGLERCVPPTLMRSLGGKQVFYEDLPKDPKKPSFWVQPSPSPSPQQHPIPVQPTQIEPIMPVSRQSEPIAIVGMSIKTAGANDLSEFVEMLKTGESQHIPITRDRLMHDMLFRENADADPKRQFYGCFFSDGDAFDHKFFKRSPREAAAMDPQSRIVLQAAYQAVEQSGYFSESHAGYTPDGRDKMHVGVYLGSCGVDYEHNISCYDPNAFTATGALKSFITGRVSHHFGWTGPCMTFDTACSSSAVAIHTACRNLLSGECTAALAGGSNTVTNMNWFQNLAAGSFVSPTGQCKPFDDGADGYCRAEGAAFVYLKRLSDAVRDGNQVIATIAASAVYQNENCTPLFVPNSPSLSHLFKDVMRQARVTANDVSLVEAHGTGTPVGDPAEYESILAALGGPGRTKKLPIGSVKGHIGHTEGASGAIALVKIIMMMRDGFIPPQASFKTMNKKIPVKADDNIEVVTKLRSWDGEKKTALLNNYGACGSNASMIVMQPDKPQPLKAIVAGARYPFWLPGLDTRAIAAYCAKLGPWLRSCKEEPSLADVSFNLNRQSNRSLPQGFVFNARSLSELHEKLEQAVAAAPSSKDAAASVGIAPVKAERPVILCFGGQISRFVGLNRGLFDSVAVLRKNLDAVDNVVKAQGLQSIYAAPDIFSREAVQDTVKLQTMLFAMQYACARAWIDCGLDGKIQAVVGHSFGEITALCVAGTLSLDDTVRLVAARAKLVRDSWGADSGAMMAVEGDEALVRQLLSEANQAGSDGSASIACYNGPRSFTIAGSTPAVDQVQQTISTPKFSSIKGKRLNVTNAFHSSLVDKITDDLETIGKTLAFNKPVIHVERATEVPLAKETDASFVAQHMRQPVFFNHAVQRLAKKHPQAIFLEAGSSSTITVMAGRAISQGQNSSDGHSFQAVNITNDTGFDSLADTTTALWKQGLRVAFWPHHSVQTPEYAHLLLPPYQFDTSSRHWLPMKSPLEKVKEEAAKMVATGGTLSAPHQDTAQDPRTMPLWDFVGYQDDTKQARFRINTASDKYNRYVLTHVIAQTAPICPGTLECDIVIEALFSLDPTWRGLSPVVKDMVNHSPICKDPSRTVYLDLTASNKKRTAWAMKITSVDSASHKSSGSEVHAEATVELRSPSDPAHTREFANFERLVSHKQCTDLLRLNLSDADDGVEVLQGRNVYRAFSPIVDYGEVYRGLKFVVGKGTECAGRVQLPRSSRGDTWLDVPLSDSFSQVGGVWVNLMTDLPGSDMFIATGCEVSMRSPRVVDRADVDVWHVYARHSWQGEKSIMTDLFVFEAATGQLVEIMLGVQYMRVARASMSMMLARMTKDESVLRTKVQAPAQAVKSATETETKTGPKPVEVKSKAPKKEKKPAKKAKPSKPKSSKPSGWRDITDEVRDLVATVSGIDAGELELDADMADFGIDSLMGMELGKEVESAFKCPLDQNEQMEATTLRKFVRCVSNALFGPNQGAAEEGEEESDDSSSEELSESDEDSAESSDTGILTPTPEEEVLPLKAVAIHKAAGLSAVAPPVESRLALTPADILASFGQVKLNTDSLMKEYGVDKTEGVMLSGSNRLCAALVVEAMDELGSPLRTASPGQVLERVPFLPQHTRLMQWVYEFLERDARLINIDPASGQITRTHIGAPRKDSTTVLQEVLSSDPGFAVPNRLAYYAGRQLAGVLSGTTDGIRVLFGSPEGRELTAAMYCEHTFNCMSYEQMREVTKILAERIGHTGETLKVLEMGAGTGGTTLVMAPFLATLAESLPIEYTFTDISPSMVANARRRFSKLYPFMRFAVHDIEKAPADELRSQHLVLASNAIHATHNLGVSLSNIHQALRPDGFLMMLEMTEVVPFVDLVFGLLEGWWLFDDGRHHAVVPAEHWEAELHKAGYGHVDWTDGNLPENSFQKVIIALASGSQGPRLPKPEPVETPIPELNPENIETRTANAESLVHKYTTGWETPKLRILDNQTQQATTPRTGKSLDAVVIVTGATGSLGSHIVQKLTETPSVATVVCLNRRSSSSSPEKRQHEALTTRGISLSPAARAKLRILETDTSKPQLGLPPLEYSWLLEHATDIIHNAWPMSGTRPVSAFETQLQVMRNLLDLAREIASRPFSKPSRVGFQFISSIGVVGFCGKSVVPEERVPLSATLPSGYGEAKWICERMIDETLHKHPKLFRAMAVRPGQISGSSVSGFWNPVEHFAFLVKSAQSLRAWPALRGQMQWIPVDYCAGGVVDLLHLGSRGDDAHPVYHIDNPVGQEWTSMNTVLAEALGIPERDIMPFKSWISRVRRSPLPTETENPAARLVDFLDDHFERMSCGGLVLDTKKAVEHSGTMAGVGPVGAELARKYVLAWRGMGYLA</sequence>
<reference evidence="13 14" key="1">
    <citation type="journal article" date="2018" name="IMA Fungus">
        <title>IMA Genome-F 9: Draft genome sequence of Annulohypoxylon stygium, Aspergillus mulundensis, Berkeleyomyces basicola (syn. Thielaviopsis basicola), Ceratocystis smalleyi, two Cercospora beticola strains, Coleophoma cylindrospora, Fusarium fracticaudum, Phialophora cf. hyalina, and Morchella septimelata.</title>
        <authorList>
            <person name="Wingfield B.D."/>
            <person name="Bills G.F."/>
            <person name="Dong Y."/>
            <person name="Huang W."/>
            <person name="Nel W.J."/>
            <person name="Swalarsk-Parry B.S."/>
            <person name="Vaghefi N."/>
            <person name="Wilken P.M."/>
            <person name="An Z."/>
            <person name="de Beer Z.W."/>
            <person name="De Vos L."/>
            <person name="Chen L."/>
            <person name="Duong T.A."/>
            <person name="Gao Y."/>
            <person name="Hammerbacher A."/>
            <person name="Kikkert J.R."/>
            <person name="Li Y."/>
            <person name="Li H."/>
            <person name="Li K."/>
            <person name="Li Q."/>
            <person name="Liu X."/>
            <person name="Ma X."/>
            <person name="Naidoo K."/>
            <person name="Pethybridge S.J."/>
            <person name="Sun J."/>
            <person name="Steenkamp E.T."/>
            <person name="van der Nest M.A."/>
            <person name="van Wyk S."/>
            <person name="Wingfield M.J."/>
            <person name="Xiong C."/>
            <person name="Yue Q."/>
            <person name="Zhang X."/>
        </authorList>
    </citation>
    <scope>NUCLEOTIDE SEQUENCE [LARGE SCALE GENOMIC DNA]</scope>
    <source>
        <strain evidence="13 14">DSM 5745</strain>
    </source>
</reference>
<feature type="region of interest" description="C-terminal hotdog fold" evidence="8">
    <location>
        <begin position="1533"/>
        <end position="1681"/>
    </location>
</feature>
<dbReference type="Gene3D" id="3.40.50.150">
    <property type="entry name" value="Vaccinia Virus protein VP39"/>
    <property type="match status" value="1"/>
</dbReference>
<evidence type="ECO:0000256" key="9">
    <source>
        <dbReference type="SAM" id="MobiDB-lite"/>
    </source>
</evidence>
<dbReference type="PROSITE" id="PS00012">
    <property type="entry name" value="PHOSPHOPANTETHEINE"/>
    <property type="match status" value="1"/>
</dbReference>
<dbReference type="CDD" id="cd00833">
    <property type="entry name" value="PKS"/>
    <property type="match status" value="1"/>
</dbReference>
<dbReference type="OrthoDB" id="329835at2759"/>
<evidence type="ECO:0000256" key="3">
    <source>
        <dbReference type="ARBA" id="ARBA00022553"/>
    </source>
</evidence>
<dbReference type="InterPro" id="IPR016035">
    <property type="entry name" value="Acyl_Trfase/lysoPLipase"/>
</dbReference>
<feature type="region of interest" description="Disordered" evidence="9">
    <location>
        <begin position="1698"/>
        <end position="1752"/>
    </location>
</feature>
<dbReference type="InterPro" id="IPR014030">
    <property type="entry name" value="Ketoacyl_synth_N"/>
</dbReference>
<dbReference type="PROSITE" id="PS52019">
    <property type="entry name" value="PKS_MFAS_DH"/>
    <property type="match status" value="1"/>
</dbReference>
<feature type="region of interest" description="Disordered" evidence="9">
    <location>
        <begin position="1827"/>
        <end position="1869"/>
    </location>
</feature>
<evidence type="ECO:0000313" key="14">
    <source>
        <dbReference type="Proteomes" id="UP000256690"/>
    </source>
</evidence>
<evidence type="ECO:0000256" key="6">
    <source>
        <dbReference type="ARBA" id="ARBA00023268"/>
    </source>
</evidence>
<dbReference type="PROSITE" id="PS50075">
    <property type="entry name" value="CARRIER"/>
    <property type="match status" value="1"/>
</dbReference>
<keyword evidence="5" id="KW-0521">NADP</keyword>
<feature type="compositionally biased region" description="Basic and acidic residues" evidence="9">
    <location>
        <begin position="1709"/>
        <end position="1724"/>
    </location>
</feature>
<feature type="compositionally biased region" description="Basic residues" evidence="9">
    <location>
        <begin position="1725"/>
        <end position="1744"/>
    </location>
</feature>
<gene>
    <name evidence="13" type="ORF">DSM5745_06675</name>
</gene>
<dbReference type="SUPFAM" id="SSF53335">
    <property type="entry name" value="S-adenosyl-L-methionine-dependent methyltransferases"/>
    <property type="match status" value="1"/>
</dbReference>
<dbReference type="PANTHER" id="PTHR45681:SF6">
    <property type="entry name" value="POLYKETIDE SYNTHASE 37"/>
    <property type="match status" value="1"/>
</dbReference>
<comment type="pathway">
    <text evidence="1">Secondary metabolite biosynthesis.</text>
</comment>
<dbReference type="GO" id="GO:0031177">
    <property type="term" value="F:phosphopantetheine binding"/>
    <property type="evidence" value="ECO:0007669"/>
    <property type="project" value="InterPro"/>
</dbReference>
<dbReference type="Gene3D" id="1.10.1200.10">
    <property type="entry name" value="ACP-like"/>
    <property type="match status" value="1"/>
</dbReference>
<dbReference type="InterPro" id="IPR036291">
    <property type="entry name" value="NAD(P)-bd_dom_sf"/>
</dbReference>
<dbReference type="InterPro" id="IPR014043">
    <property type="entry name" value="Acyl_transferase_dom"/>
</dbReference>
<dbReference type="Pfam" id="PF02801">
    <property type="entry name" value="Ketoacyl-synt_C"/>
    <property type="match status" value="1"/>
</dbReference>
<dbReference type="InterPro" id="IPR006162">
    <property type="entry name" value="Ppantetheine_attach_site"/>
</dbReference>
<dbReference type="InterPro" id="IPR036736">
    <property type="entry name" value="ACP-like_sf"/>
</dbReference>
<dbReference type="InterPro" id="IPR018201">
    <property type="entry name" value="Ketoacyl_synth_AS"/>
</dbReference>
<dbReference type="InterPro" id="IPR042104">
    <property type="entry name" value="PKS_dehydratase_sf"/>
</dbReference>
<dbReference type="SMART" id="SM00827">
    <property type="entry name" value="PKS_AT"/>
    <property type="match status" value="1"/>
</dbReference>
<dbReference type="Pfam" id="PF00109">
    <property type="entry name" value="ketoacyl-synt"/>
    <property type="match status" value="1"/>
</dbReference>
<keyword evidence="4" id="KW-0808">Transferase</keyword>
<evidence type="ECO:0000259" key="12">
    <source>
        <dbReference type="PROSITE" id="PS52019"/>
    </source>
</evidence>
<feature type="domain" description="PKS/mFAS DH" evidence="12">
    <location>
        <begin position="1367"/>
        <end position="1681"/>
    </location>
</feature>
<dbReference type="Pfam" id="PF18558">
    <property type="entry name" value="HTH_51"/>
    <property type="match status" value="1"/>
</dbReference>
<dbReference type="InterPro" id="IPR016039">
    <property type="entry name" value="Thiolase-like"/>
</dbReference>
<evidence type="ECO:0000256" key="1">
    <source>
        <dbReference type="ARBA" id="ARBA00005179"/>
    </source>
</evidence>
<dbReference type="Pfam" id="PF16073">
    <property type="entry name" value="SAT"/>
    <property type="match status" value="1"/>
</dbReference>
<dbReference type="InterPro" id="IPR020806">
    <property type="entry name" value="PKS_PP-bd"/>
</dbReference>
<dbReference type="Pfam" id="PF08242">
    <property type="entry name" value="Methyltransf_12"/>
    <property type="match status" value="1"/>
</dbReference>
<proteinExistence type="predicted"/>
<keyword evidence="3" id="KW-0597">Phosphoprotein</keyword>
<dbReference type="GO" id="GO:0006633">
    <property type="term" value="P:fatty acid biosynthetic process"/>
    <property type="evidence" value="ECO:0007669"/>
    <property type="project" value="InterPro"/>
</dbReference>
<dbReference type="Gene3D" id="3.40.366.10">
    <property type="entry name" value="Malonyl-Coenzyme A Acyl Carrier Protein, domain 2"/>
    <property type="match status" value="2"/>
</dbReference>
<dbReference type="CDD" id="cd02440">
    <property type="entry name" value="AdoMet_MTases"/>
    <property type="match status" value="1"/>
</dbReference>
<dbReference type="Gene3D" id="3.10.129.110">
    <property type="entry name" value="Polyketide synthase dehydratase"/>
    <property type="match status" value="1"/>
</dbReference>
<feature type="active site" description="Proton acceptor; for dehydratase activity" evidence="8">
    <location>
        <position position="1400"/>
    </location>
</feature>
<evidence type="ECO:0000256" key="4">
    <source>
        <dbReference type="ARBA" id="ARBA00022679"/>
    </source>
</evidence>
<dbReference type="PROSITE" id="PS52004">
    <property type="entry name" value="KS3_2"/>
    <property type="match status" value="1"/>
</dbReference>
<feature type="compositionally biased region" description="Acidic residues" evidence="9">
    <location>
        <begin position="1834"/>
        <end position="1857"/>
    </location>
</feature>
<dbReference type="RefSeq" id="XP_026602995.1">
    <property type="nucleotide sequence ID" value="XM_026748691.1"/>
</dbReference>
<evidence type="ECO:0000256" key="7">
    <source>
        <dbReference type="ARBA" id="ARBA00023315"/>
    </source>
</evidence>
<dbReference type="SUPFAM" id="SSF51735">
    <property type="entry name" value="NAD(P)-binding Rossmann-fold domains"/>
    <property type="match status" value="1"/>
</dbReference>
<dbReference type="InterPro" id="IPR029063">
    <property type="entry name" value="SAM-dependent_MTases_sf"/>
</dbReference>
<feature type="region of interest" description="N-terminal hotdog fold" evidence="8">
    <location>
        <begin position="1367"/>
        <end position="1499"/>
    </location>
</feature>
<feature type="domain" description="Ketosynthase family 3 (KS3)" evidence="11">
    <location>
        <begin position="430"/>
        <end position="857"/>
    </location>
</feature>
<dbReference type="InterPro" id="IPR013217">
    <property type="entry name" value="Methyltransf_12"/>
</dbReference>
<dbReference type="InterPro" id="IPR009081">
    <property type="entry name" value="PP-bd_ACP"/>
</dbReference>
<name>A0A3D8RRI4_9EURO</name>
<evidence type="ECO:0000259" key="11">
    <source>
        <dbReference type="PROSITE" id="PS52004"/>
    </source>
</evidence>
<evidence type="ECO:0000259" key="10">
    <source>
        <dbReference type="PROSITE" id="PS50075"/>
    </source>
</evidence>
<accession>A0A3D8RRI4</accession>
<dbReference type="SMART" id="SM00825">
    <property type="entry name" value="PKS_KS"/>
    <property type="match status" value="1"/>
</dbReference>
<dbReference type="InterPro" id="IPR032088">
    <property type="entry name" value="SAT"/>
</dbReference>
<dbReference type="GO" id="GO:0044550">
    <property type="term" value="P:secondary metabolite biosynthetic process"/>
    <property type="evidence" value="ECO:0007669"/>
    <property type="project" value="UniProtKB-ARBA"/>
</dbReference>
<evidence type="ECO:0000256" key="8">
    <source>
        <dbReference type="PROSITE-ProRule" id="PRU01363"/>
    </source>
</evidence>
<dbReference type="Gene3D" id="3.40.50.720">
    <property type="entry name" value="NAD(P)-binding Rossmann-like Domain"/>
    <property type="match status" value="1"/>
</dbReference>
<evidence type="ECO:0000256" key="2">
    <source>
        <dbReference type="ARBA" id="ARBA00022450"/>
    </source>
</evidence>
<feature type="domain" description="Carrier" evidence="10">
    <location>
        <begin position="1751"/>
        <end position="1825"/>
    </location>
</feature>
<evidence type="ECO:0000256" key="5">
    <source>
        <dbReference type="ARBA" id="ARBA00022857"/>
    </source>
</evidence>
<dbReference type="SUPFAM" id="SSF55048">
    <property type="entry name" value="Probable ACP-binding domain of malonyl-CoA ACP transacylase"/>
    <property type="match status" value="1"/>
</dbReference>
<feature type="active site" description="Proton donor; for dehydratase activity" evidence="8">
    <location>
        <position position="1590"/>
    </location>
</feature>
<keyword evidence="2" id="KW-0596">Phosphopantetheine</keyword>
<dbReference type="Pfam" id="PF00698">
    <property type="entry name" value="Acyl_transf_1"/>
    <property type="match status" value="1"/>
</dbReference>
<dbReference type="Gene3D" id="3.30.70.3290">
    <property type="match status" value="1"/>
</dbReference>
<keyword evidence="7" id="KW-0012">Acyltransferase</keyword>
<dbReference type="Gene3D" id="3.40.47.10">
    <property type="match status" value="1"/>
</dbReference>
<dbReference type="Pfam" id="PF07993">
    <property type="entry name" value="NAD_binding_4"/>
    <property type="match status" value="1"/>
</dbReference>
<dbReference type="EMBL" id="PVWQ01000007">
    <property type="protein sequence ID" value="RDW76683.1"/>
    <property type="molecule type" value="Genomic_DNA"/>
</dbReference>
<dbReference type="SUPFAM" id="SSF47336">
    <property type="entry name" value="ACP-like"/>
    <property type="match status" value="1"/>
</dbReference>